<name>A0A3P7NVM0_DIBLA</name>
<evidence type="ECO:0000313" key="3">
    <source>
        <dbReference type="EMBL" id="VDN12412.1"/>
    </source>
</evidence>
<reference evidence="3 4" key="1">
    <citation type="submission" date="2018-11" db="EMBL/GenBank/DDBJ databases">
        <authorList>
            <consortium name="Pathogen Informatics"/>
        </authorList>
    </citation>
    <scope>NUCLEOTIDE SEQUENCE [LARGE SCALE GENOMIC DNA]</scope>
</reference>
<dbReference type="InterPro" id="IPR018159">
    <property type="entry name" value="Spectrin/alpha-actinin"/>
</dbReference>
<evidence type="ECO:0000256" key="1">
    <source>
        <dbReference type="ARBA" id="ARBA00022737"/>
    </source>
</evidence>
<proteinExistence type="predicted"/>
<sequence>MVKQLCDKGEELRKTRSENAAKIGDTVTRLTDAANLLHDTCKEKNTRMAEANEVVQWGHQMDEAFAQATATEQELTVDDYGADETALSKLLDRQTEIENNIKAVQVVRGQNLLNKATKAQADEHFAGAQMVQEAQKLNDSLTNVLPQLVAGRKEALQIMLTWRTVEKEIRAESIWLKEKMDSPLLDMKKSEKTDYADASRHLKGLAELAAQVVTKDQAFKELSDKVNGFVQEKQTTSNQARRKMVQLALGTVGDSVLSMSQLNNQKTELEERIANTGALLLTNYTTLQLLNEINEAEEWIRVRILPLRQIAPMTDSNGTKVASQKVKDMLVDAASFNRDTIGPLKVRVQLVVTQQSSGGPSNKRVVADTEKRTDSVPGPALLLLMQRHADTMDTQGRGARPKVNILQRETEELTSRYQMLLQYLELVEKKLQLHTEVHTFNAQADDLNRWLSEMEQSVVSKDYGSDVDECGMLLSNFDEQFEGSSSIGASRLSALGQKSKELLDEATTLRGKLKSEEQRSASVLTQIPDQEDWVSVPQALQEMQDHVKMDEKTVNERQEELNRKWVDIRTGMKTRKEPKDRQTDTVVGPKRDEF</sequence>
<dbReference type="SMART" id="SM00150">
    <property type="entry name" value="SPEC"/>
    <property type="match status" value="3"/>
</dbReference>
<gene>
    <name evidence="3" type="ORF">DILT_LOCUS8243</name>
</gene>
<dbReference type="Gene3D" id="1.20.58.60">
    <property type="match status" value="3"/>
</dbReference>
<dbReference type="EMBL" id="UYRU01053830">
    <property type="protein sequence ID" value="VDN12412.1"/>
    <property type="molecule type" value="Genomic_DNA"/>
</dbReference>
<evidence type="ECO:0000256" key="2">
    <source>
        <dbReference type="SAM" id="MobiDB-lite"/>
    </source>
</evidence>
<accession>A0A3P7NVM0</accession>
<keyword evidence="4" id="KW-1185">Reference proteome</keyword>
<evidence type="ECO:0000313" key="4">
    <source>
        <dbReference type="Proteomes" id="UP000281553"/>
    </source>
</evidence>
<dbReference type="InterPro" id="IPR002017">
    <property type="entry name" value="Spectrin_repeat"/>
</dbReference>
<protein>
    <submittedName>
        <fullName evidence="3">Uncharacterized protein</fullName>
    </submittedName>
</protein>
<dbReference type="Proteomes" id="UP000281553">
    <property type="component" value="Unassembled WGS sequence"/>
</dbReference>
<feature type="compositionally biased region" description="Basic and acidic residues" evidence="2">
    <location>
        <begin position="574"/>
        <end position="594"/>
    </location>
</feature>
<organism evidence="3 4">
    <name type="scientific">Dibothriocephalus latus</name>
    <name type="common">Fish tapeworm</name>
    <name type="synonym">Diphyllobothrium latum</name>
    <dbReference type="NCBI Taxonomy" id="60516"/>
    <lineage>
        <taxon>Eukaryota</taxon>
        <taxon>Metazoa</taxon>
        <taxon>Spiralia</taxon>
        <taxon>Lophotrochozoa</taxon>
        <taxon>Platyhelminthes</taxon>
        <taxon>Cestoda</taxon>
        <taxon>Eucestoda</taxon>
        <taxon>Diphyllobothriidea</taxon>
        <taxon>Diphyllobothriidae</taxon>
        <taxon>Dibothriocephalus</taxon>
    </lineage>
</organism>
<dbReference type="Pfam" id="PF00435">
    <property type="entry name" value="Spectrin"/>
    <property type="match status" value="1"/>
</dbReference>
<keyword evidence="1" id="KW-0677">Repeat</keyword>
<feature type="region of interest" description="Disordered" evidence="2">
    <location>
        <begin position="569"/>
        <end position="594"/>
    </location>
</feature>
<dbReference type="AlphaFoldDB" id="A0A3P7NVM0"/>
<dbReference type="SUPFAM" id="SSF46966">
    <property type="entry name" value="Spectrin repeat"/>
    <property type="match status" value="2"/>
</dbReference>
<dbReference type="OrthoDB" id="5983572at2759"/>
<dbReference type="PANTHER" id="PTHR11915">
    <property type="entry name" value="SPECTRIN/FILAMIN RELATED CYTOSKELETAL PROTEIN"/>
    <property type="match status" value="1"/>
</dbReference>